<sequence>MPSTESKSSYLISGSRSKSNALQNHYIGAVYRILTKLKCWNTNPLKFAHARRYFSDAIYSDRERAEYVLEQLQLVYQIERDSRALNHDNEKRAASRQKHSLPILKKLRSWMEDQYKQVLPQSPIGKALAYSIKRWDKLCAFVYDGKLHPDNNAARDL</sequence>
<evidence type="ECO:0000259" key="1">
    <source>
        <dbReference type="Pfam" id="PF03050"/>
    </source>
</evidence>
<dbReference type="AlphaFoldDB" id="A0A6B9ZPM8"/>
<organism evidence="2 3">
    <name type="scientific">Chitinophaga agri</name>
    <dbReference type="NCBI Taxonomy" id="2703787"/>
    <lineage>
        <taxon>Bacteria</taxon>
        <taxon>Pseudomonadati</taxon>
        <taxon>Bacteroidota</taxon>
        <taxon>Chitinophagia</taxon>
        <taxon>Chitinophagales</taxon>
        <taxon>Chitinophagaceae</taxon>
        <taxon>Chitinophaga</taxon>
    </lineage>
</organism>
<dbReference type="InterPro" id="IPR004291">
    <property type="entry name" value="Transposase_IS66_central"/>
</dbReference>
<dbReference type="KEGG" id="chih:GWR21_05955"/>
<dbReference type="EMBL" id="CP048113">
    <property type="protein sequence ID" value="QHS63946.1"/>
    <property type="molecule type" value="Genomic_DNA"/>
</dbReference>
<dbReference type="Pfam" id="PF03050">
    <property type="entry name" value="DDE_Tnp_IS66"/>
    <property type="match status" value="1"/>
</dbReference>
<evidence type="ECO:0000313" key="3">
    <source>
        <dbReference type="Proteomes" id="UP000476411"/>
    </source>
</evidence>
<keyword evidence="3" id="KW-1185">Reference proteome</keyword>
<accession>A0A6B9ZPM8</accession>
<reference evidence="2 3" key="1">
    <citation type="submission" date="2020-01" db="EMBL/GenBank/DDBJ databases">
        <title>Complete genome sequence of Chitinophaga sp. H33E-04 isolated from quinoa roots.</title>
        <authorList>
            <person name="Weon H.-Y."/>
            <person name="Lee S.A."/>
        </authorList>
    </citation>
    <scope>NUCLEOTIDE SEQUENCE [LARGE SCALE GENOMIC DNA]</scope>
    <source>
        <strain evidence="2 3">H33E-04</strain>
    </source>
</reference>
<dbReference type="InterPro" id="IPR052344">
    <property type="entry name" value="Transposase-related"/>
</dbReference>
<proteinExistence type="predicted"/>
<dbReference type="Proteomes" id="UP000476411">
    <property type="component" value="Chromosome"/>
</dbReference>
<dbReference type="PANTHER" id="PTHR33678:SF1">
    <property type="entry name" value="BLL1576 PROTEIN"/>
    <property type="match status" value="1"/>
</dbReference>
<gene>
    <name evidence="2" type="ORF">GWR21_05955</name>
</gene>
<name>A0A6B9ZPM8_9BACT</name>
<protein>
    <submittedName>
        <fullName evidence="2">Transposase</fullName>
    </submittedName>
</protein>
<dbReference type="PANTHER" id="PTHR33678">
    <property type="entry name" value="BLL1576 PROTEIN"/>
    <property type="match status" value="1"/>
</dbReference>
<feature type="domain" description="Transposase IS66 central" evidence="1">
    <location>
        <begin position="47"/>
        <end position="154"/>
    </location>
</feature>
<evidence type="ECO:0000313" key="2">
    <source>
        <dbReference type="EMBL" id="QHS63946.1"/>
    </source>
</evidence>